<keyword evidence="1" id="KW-0732">Signal</keyword>
<proteinExistence type="predicted"/>
<dbReference type="EMBL" id="CAICTM010000653">
    <property type="protein sequence ID" value="CAB9514450.1"/>
    <property type="molecule type" value="Genomic_DNA"/>
</dbReference>
<reference evidence="2" key="1">
    <citation type="submission" date="2020-06" db="EMBL/GenBank/DDBJ databases">
        <authorList>
            <consortium name="Plant Systems Biology data submission"/>
        </authorList>
    </citation>
    <scope>NUCLEOTIDE SEQUENCE</scope>
    <source>
        <strain evidence="2">D6</strain>
    </source>
</reference>
<evidence type="ECO:0000256" key="1">
    <source>
        <dbReference type="SAM" id="SignalP"/>
    </source>
</evidence>
<dbReference type="OrthoDB" id="46311at2759"/>
<sequence>MKLGIVSVLAWLAASMPAAALVATTENNDEMIPSSLASGKDYDGPPGPLSNTQVQKTVICPGTSPQNLYEGHIQFGGRTRFVVKNVASDPVVVAFVDRSNGMEYSAANGDITPARMDPNSFLAPGMTKVFAVNEGHVFHVRDAKTNELLAQHRAGLIPIENKFQQEIGHCPIKDGKKQTFDDGSYRVMRKFPQWRPALVEKYSEEIYVDAGFKNTVKSSTGQTCPVNFYFVAKNAGKSKRRKPNYWERLTMHLGGNNKAKGTDGELWDASTKYERTYVGHEFVARLAHDDSVVVDHLSIGPVKIQDCGKKKQRNTVQVASHATAIIVPIGRSNGLDESVVNQTVADVLANPTMNTTESRRGLYFKMYTE</sequence>
<organism evidence="2 3">
    <name type="scientific">Seminavis robusta</name>
    <dbReference type="NCBI Taxonomy" id="568900"/>
    <lineage>
        <taxon>Eukaryota</taxon>
        <taxon>Sar</taxon>
        <taxon>Stramenopiles</taxon>
        <taxon>Ochrophyta</taxon>
        <taxon>Bacillariophyta</taxon>
        <taxon>Bacillariophyceae</taxon>
        <taxon>Bacillariophycidae</taxon>
        <taxon>Naviculales</taxon>
        <taxon>Naviculaceae</taxon>
        <taxon>Seminavis</taxon>
    </lineage>
</organism>
<dbReference type="AlphaFoldDB" id="A0A9N8HJD4"/>
<protein>
    <submittedName>
        <fullName evidence="2">Uncharacterized protein</fullName>
    </submittedName>
</protein>
<feature type="signal peptide" evidence="1">
    <location>
        <begin position="1"/>
        <end position="20"/>
    </location>
</feature>
<comment type="caution">
    <text evidence="2">The sequence shown here is derived from an EMBL/GenBank/DDBJ whole genome shotgun (WGS) entry which is preliminary data.</text>
</comment>
<feature type="chain" id="PRO_5040286873" evidence="1">
    <location>
        <begin position="21"/>
        <end position="369"/>
    </location>
</feature>
<evidence type="ECO:0000313" key="2">
    <source>
        <dbReference type="EMBL" id="CAB9514450.1"/>
    </source>
</evidence>
<name>A0A9N8HJD4_9STRA</name>
<dbReference type="Proteomes" id="UP001153069">
    <property type="component" value="Unassembled WGS sequence"/>
</dbReference>
<evidence type="ECO:0000313" key="3">
    <source>
        <dbReference type="Proteomes" id="UP001153069"/>
    </source>
</evidence>
<gene>
    <name evidence="2" type="ORF">SEMRO_654_G182050.1</name>
</gene>
<keyword evidence="3" id="KW-1185">Reference proteome</keyword>
<accession>A0A9N8HJD4</accession>